<evidence type="ECO:0000313" key="14">
    <source>
        <dbReference type="Proteomes" id="UP000036356"/>
    </source>
</evidence>
<keyword evidence="6 11" id="KW-0812">Transmembrane</keyword>
<dbReference type="STRING" id="476652.DEAC_c28500"/>
<comment type="caution">
    <text evidence="13">The sequence shown here is derived from an EMBL/GenBank/DDBJ whole genome shotgun (WGS) entry which is preliminary data.</text>
</comment>
<dbReference type="RefSeq" id="WP_047810671.1">
    <property type="nucleotide sequence ID" value="NZ_LDZY01000009.1"/>
</dbReference>
<evidence type="ECO:0000256" key="11">
    <source>
        <dbReference type="SAM" id="Phobius"/>
    </source>
</evidence>
<keyword evidence="4" id="KW-1003">Cell membrane</keyword>
<dbReference type="AlphaFoldDB" id="A0A0J1FQP4"/>
<evidence type="ECO:0000256" key="7">
    <source>
        <dbReference type="ARBA" id="ARBA00022777"/>
    </source>
</evidence>
<dbReference type="SUPFAM" id="SSF55874">
    <property type="entry name" value="ATPase domain of HSP90 chaperone/DNA topoisomerase II/histidine kinase"/>
    <property type="match status" value="1"/>
</dbReference>
<dbReference type="EMBL" id="LDZY01000009">
    <property type="protein sequence ID" value="KLU65298.1"/>
    <property type="molecule type" value="Genomic_DNA"/>
</dbReference>
<keyword evidence="5 13" id="KW-0808">Transferase</keyword>
<evidence type="ECO:0000313" key="13">
    <source>
        <dbReference type="EMBL" id="KLU65298.1"/>
    </source>
</evidence>
<comment type="subcellular location">
    <subcellularLocation>
        <location evidence="2">Cell membrane</location>
        <topology evidence="2">Multi-pass membrane protein</topology>
    </subcellularLocation>
</comment>
<dbReference type="InterPro" id="IPR003661">
    <property type="entry name" value="HisK_dim/P_dom"/>
</dbReference>
<dbReference type="PANTHER" id="PTHR45453">
    <property type="entry name" value="PHOSPHATE REGULON SENSOR PROTEIN PHOR"/>
    <property type="match status" value="1"/>
</dbReference>
<dbReference type="GO" id="GO:0016036">
    <property type="term" value="P:cellular response to phosphate starvation"/>
    <property type="evidence" value="ECO:0007669"/>
    <property type="project" value="TreeGrafter"/>
</dbReference>
<evidence type="ECO:0000256" key="6">
    <source>
        <dbReference type="ARBA" id="ARBA00022692"/>
    </source>
</evidence>
<keyword evidence="8 11" id="KW-1133">Transmembrane helix</keyword>
<dbReference type="PATRIC" id="fig|476652.3.peg.2997"/>
<accession>A0A0J1FQP4</accession>
<dbReference type="Pfam" id="PF00512">
    <property type="entry name" value="HisKA"/>
    <property type="match status" value="1"/>
</dbReference>
<feature type="transmembrane region" description="Helical" evidence="11">
    <location>
        <begin position="36"/>
        <end position="58"/>
    </location>
</feature>
<dbReference type="Gene3D" id="3.30.565.10">
    <property type="entry name" value="Histidine kinase-like ATPase, C-terminal domain"/>
    <property type="match status" value="1"/>
</dbReference>
<dbReference type="SMART" id="SM00388">
    <property type="entry name" value="HisKA"/>
    <property type="match status" value="1"/>
</dbReference>
<organism evidence="13 14">
    <name type="scientific">Desulfosporosinus acididurans</name>
    <dbReference type="NCBI Taxonomy" id="476652"/>
    <lineage>
        <taxon>Bacteria</taxon>
        <taxon>Bacillati</taxon>
        <taxon>Bacillota</taxon>
        <taxon>Clostridia</taxon>
        <taxon>Eubacteriales</taxon>
        <taxon>Desulfitobacteriaceae</taxon>
        <taxon>Desulfosporosinus</taxon>
    </lineage>
</organism>
<evidence type="ECO:0000256" key="1">
    <source>
        <dbReference type="ARBA" id="ARBA00000085"/>
    </source>
</evidence>
<name>A0A0J1FQP4_9FIRM</name>
<evidence type="ECO:0000256" key="2">
    <source>
        <dbReference type="ARBA" id="ARBA00004651"/>
    </source>
</evidence>
<reference evidence="13 14" key="1">
    <citation type="submission" date="2015-06" db="EMBL/GenBank/DDBJ databases">
        <title>Draft genome of the moderately acidophilic sulfate reducer Candidatus Desulfosporosinus acididurans strain M1.</title>
        <authorList>
            <person name="Poehlein A."/>
            <person name="Petzsch P."/>
            <person name="Johnson B.D."/>
            <person name="Schloemann M."/>
            <person name="Daniel R."/>
            <person name="Muehling M."/>
        </authorList>
    </citation>
    <scope>NUCLEOTIDE SEQUENCE [LARGE SCALE GENOMIC DNA]</scope>
    <source>
        <strain evidence="13 14">M1</strain>
    </source>
</reference>
<dbReference type="GO" id="GO:0000155">
    <property type="term" value="F:phosphorelay sensor kinase activity"/>
    <property type="evidence" value="ECO:0007669"/>
    <property type="project" value="InterPro"/>
</dbReference>
<dbReference type="InterPro" id="IPR036890">
    <property type="entry name" value="HATPase_C_sf"/>
</dbReference>
<evidence type="ECO:0000256" key="8">
    <source>
        <dbReference type="ARBA" id="ARBA00022989"/>
    </source>
</evidence>
<dbReference type="PROSITE" id="PS50109">
    <property type="entry name" value="HIS_KIN"/>
    <property type="match status" value="1"/>
</dbReference>
<evidence type="ECO:0000256" key="9">
    <source>
        <dbReference type="ARBA" id="ARBA00023012"/>
    </source>
</evidence>
<dbReference type="Pfam" id="PF02518">
    <property type="entry name" value="HATPase_c"/>
    <property type="match status" value="1"/>
</dbReference>
<dbReference type="GO" id="GO:0005886">
    <property type="term" value="C:plasma membrane"/>
    <property type="evidence" value="ECO:0007669"/>
    <property type="project" value="UniProtKB-SubCell"/>
</dbReference>
<dbReference type="SUPFAM" id="SSF47384">
    <property type="entry name" value="Homodimeric domain of signal transducing histidine kinase"/>
    <property type="match status" value="1"/>
</dbReference>
<proteinExistence type="predicted"/>
<keyword evidence="9" id="KW-0902">Two-component regulatory system</keyword>
<dbReference type="EC" id="2.7.13.3" evidence="3"/>
<keyword evidence="14" id="KW-1185">Reference proteome</keyword>
<dbReference type="SMART" id="SM00387">
    <property type="entry name" value="HATPase_c"/>
    <property type="match status" value="1"/>
</dbReference>
<keyword evidence="7 13" id="KW-0418">Kinase</keyword>
<dbReference type="InterPro" id="IPR003594">
    <property type="entry name" value="HATPase_dom"/>
</dbReference>
<evidence type="ECO:0000256" key="3">
    <source>
        <dbReference type="ARBA" id="ARBA00012438"/>
    </source>
</evidence>
<comment type="catalytic activity">
    <reaction evidence="1">
        <text>ATP + protein L-histidine = ADP + protein N-phospho-L-histidine.</text>
        <dbReference type="EC" id="2.7.13.3"/>
    </reaction>
</comment>
<sequence>MRIKEYLADRIKLFIFYIVLMGVISAVMYLNGTIKISLGNIIYINSLGLTLFLLYLLYEYLPLKKYYGSISCLSKYKATEIINNLPKAKSHEQALWTKLLIRIDKEHGQRFQKLKEEKRESSEFVTTWVHEVKTPIAVSRLLIENSRDKFDSETLRSIEEEVDKIDNFVEKALYYSKIDDFSKDYFVTENNIEQIVKGVVKKNAKTFINKRITIKLMNLDVSISTDKKWLMFIIDQVLANALKYTDEGGKIIVSTETNSKEDVLIIEDNGIGIKEEDMKRVFDRGFTGYNGRNEYKSTGMGLYLAKKLAVKLGHDITVESVYGRYTRVKIRFPKLMDYFNVT</sequence>
<dbReference type="PANTHER" id="PTHR45453:SF2">
    <property type="entry name" value="HISTIDINE KINASE"/>
    <property type="match status" value="1"/>
</dbReference>
<dbReference type="InterPro" id="IPR050351">
    <property type="entry name" value="BphY/WalK/GraS-like"/>
</dbReference>
<feature type="domain" description="Histidine kinase" evidence="12">
    <location>
        <begin position="127"/>
        <end position="336"/>
    </location>
</feature>
<dbReference type="Proteomes" id="UP000036356">
    <property type="component" value="Unassembled WGS sequence"/>
</dbReference>
<dbReference type="Gene3D" id="1.10.287.130">
    <property type="match status" value="1"/>
</dbReference>
<evidence type="ECO:0000256" key="4">
    <source>
        <dbReference type="ARBA" id="ARBA00022475"/>
    </source>
</evidence>
<dbReference type="GO" id="GO:0004721">
    <property type="term" value="F:phosphoprotein phosphatase activity"/>
    <property type="evidence" value="ECO:0007669"/>
    <property type="project" value="TreeGrafter"/>
</dbReference>
<dbReference type="CDD" id="cd00082">
    <property type="entry name" value="HisKA"/>
    <property type="match status" value="1"/>
</dbReference>
<evidence type="ECO:0000256" key="10">
    <source>
        <dbReference type="ARBA" id="ARBA00023136"/>
    </source>
</evidence>
<gene>
    <name evidence="13" type="primary">graS_1</name>
    <name evidence="13" type="ORF">DEAC_c28500</name>
</gene>
<keyword evidence="10 11" id="KW-0472">Membrane</keyword>
<dbReference type="InterPro" id="IPR036097">
    <property type="entry name" value="HisK_dim/P_sf"/>
</dbReference>
<evidence type="ECO:0000259" key="12">
    <source>
        <dbReference type="PROSITE" id="PS50109"/>
    </source>
</evidence>
<feature type="transmembrane region" description="Helical" evidence="11">
    <location>
        <begin position="12"/>
        <end position="30"/>
    </location>
</feature>
<dbReference type="InterPro" id="IPR005467">
    <property type="entry name" value="His_kinase_dom"/>
</dbReference>
<protein>
    <recommendedName>
        <fullName evidence="3">histidine kinase</fullName>
        <ecNumber evidence="3">2.7.13.3</ecNumber>
    </recommendedName>
</protein>
<evidence type="ECO:0000256" key="5">
    <source>
        <dbReference type="ARBA" id="ARBA00022679"/>
    </source>
</evidence>